<proteinExistence type="predicted"/>
<sequence>MNFTDVGFEEVWIDLRSTEMPVWFWVPVGIAGVAGAVCLNALA</sequence>
<keyword evidence="1" id="KW-1133">Transmembrane helix</keyword>
<keyword evidence="1" id="KW-0812">Transmembrane</keyword>
<organism evidence="2 3">
    <name type="scientific">Paracoccus alkenifer</name>
    <dbReference type="NCBI Taxonomy" id="65735"/>
    <lineage>
        <taxon>Bacteria</taxon>
        <taxon>Pseudomonadati</taxon>
        <taxon>Pseudomonadota</taxon>
        <taxon>Alphaproteobacteria</taxon>
        <taxon>Rhodobacterales</taxon>
        <taxon>Paracoccaceae</taxon>
        <taxon>Paracoccus</taxon>
    </lineage>
</organism>
<gene>
    <name evidence="2" type="ORF">SAMN04488075_0828</name>
</gene>
<dbReference type="EMBL" id="FNXG01000001">
    <property type="protein sequence ID" value="SEH69511.1"/>
    <property type="molecule type" value="Genomic_DNA"/>
</dbReference>
<keyword evidence="1" id="KW-0472">Membrane</keyword>
<reference evidence="3" key="1">
    <citation type="submission" date="2016-10" db="EMBL/GenBank/DDBJ databases">
        <authorList>
            <person name="Varghese N."/>
            <person name="Submissions S."/>
        </authorList>
    </citation>
    <scope>NUCLEOTIDE SEQUENCE [LARGE SCALE GENOMIC DNA]</scope>
    <source>
        <strain evidence="3">DSM 11593</strain>
    </source>
</reference>
<dbReference type="Proteomes" id="UP000199125">
    <property type="component" value="Unassembled WGS sequence"/>
</dbReference>
<protein>
    <submittedName>
        <fullName evidence="2">Uncharacterized protein</fullName>
    </submittedName>
</protein>
<evidence type="ECO:0000256" key="1">
    <source>
        <dbReference type="SAM" id="Phobius"/>
    </source>
</evidence>
<keyword evidence="3" id="KW-1185">Reference proteome</keyword>
<dbReference type="STRING" id="65735.SAMN04488075_0828"/>
<accession>A0A1H6K338</accession>
<evidence type="ECO:0000313" key="2">
    <source>
        <dbReference type="EMBL" id="SEH69511.1"/>
    </source>
</evidence>
<feature type="transmembrane region" description="Helical" evidence="1">
    <location>
        <begin position="22"/>
        <end position="42"/>
    </location>
</feature>
<dbReference type="AlphaFoldDB" id="A0A1H6K338"/>
<name>A0A1H6K338_9RHOB</name>
<evidence type="ECO:0000313" key="3">
    <source>
        <dbReference type="Proteomes" id="UP000199125"/>
    </source>
</evidence>